<dbReference type="InterPro" id="IPR004012">
    <property type="entry name" value="Run_dom"/>
</dbReference>
<sequence>MQRGLRGNRVVAPSVWAIIQAMCRSFPLLLAASVSEAKAAAAAELVAGAAADAGAIADIPGAAAVPAAPAGTSDEAAAHAWARAQLHTGLAGQFLAKLPTQPQITGAYDRDAPARSRDVLRQAAELLDTLKVRRVHVWV</sequence>
<evidence type="ECO:0000259" key="1">
    <source>
        <dbReference type="PROSITE" id="PS50826"/>
    </source>
</evidence>
<dbReference type="PROSITE" id="PS50826">
    <property type="entry name" value="RUN"/>
    <property type="match status" value="1"/>
</dbReference>
<reference evidence="2" key="1">
    <citation type="submission" date="2021-01" db="EMBL/GenBank/DDBJ databases">
        <authorList>
            <person name="Corre E."/>
            <person name="Pelletier E."/>
            <person name="Niang G."/>
            <person name="Scheremetjew M."/>
            <person name="Finn R."/>
            <person name="Kale V."/>
            <person name="Holt S."/>
            <person name="Cochrane G."/>
            <person name="Meng A."/>
            <person name="Brown T."/>
            <person name="Cohen L."/>
        </authorList>
    </citation>
    <scope>NUCLEOTIDE SEQUENCE</scope>
    <source>
        <strain evidence="2">CCMP219</strain>
    </source>
</reference>
<feature type="domain" description="RUN" evidence="1">
    <location>
        <begin position="1"/>
        <end position="139"/>
    </location>
</feature>
<protein>
    <recommendedName>
        <fullName evidence="1">RUN domain-containing protein</fullName>
    </recommendedName>
</protein>
<evidence type="ECO:0000313" key="2">
    <source>
        <dbReference type="EMBL" id="CAD8296806.1"/>
    </source>
</evidence>
<dbReference type="AlphaFoldDB" id="A0A7R9VKM0"/>
<organism evidence="2">
    <name type="scientific">Chlamydomonas euryale</name>
    <dbReference type="NCBI Taxonomy" id="1486919"/>
    <lineage>
        <taxon>Eukaryota</taxon>
        <taxon>Viridiplantae</taxon>
        <taxon>Chlorophyta</taxon>
        <taxon>core chlorophytes</taxon>
        <taxon>Chlorophyceae</taxon>
        <taxon>CS clade</taxon>
        <taxon>Chlamydomonadales</taxon>
        <taxon>Chlamydomonadaceae</taxon>
        <taxon>Chlamydomonas</taxon>
    </lineage>
</organism>
<dbReference type="EMBL" id="HBEC01029674">
    <property type="protein sequence ID" value="CAD8296806.1"/>
    <property type="molecule type" value="Transcribed_RNA"/>
</dbReference>
<proteinExistence type="predicted"/>
<gene>
    <name evidence="2" type="ORF">CEUR00632_LOCUS13700</name>
</gene>
<name>A0A7R9VKM0_9CHLO</name>
<accession>A0A7R9VKM0</accession>